<protein>
    <submittedName>
        <fullName evidence="2">Uncharacterized protein</fullName>
    </submittedName>
</protein>
<evidence type="ECO:0000313" key="3">
    <source>
        <dbReference type="Proteomes" id="UP000012174"/>
    </source>
</evidence>
<dbReference type="AlphaFoldDB" id="M7TEU1"/>
<dbReference type="KEGG" id="ela:UCREL1_7821"/>
<reference evidence="3" key="1">
    <citation type="journal article" date="2013" name="Genome Announc.">
        <title>Draft genome sequence of the grapevine dieback fungus Eutypa lata UCR-EL1.</title>
        <authorList>
            <person name="Blanco-Ulate B."/>
            <person name="Rolshausen P.E."/>
            <person name="Cantu D."/>
        </authorList>
    </citation>
    <scope>NUCLEOTIDE SEQUENCE [LARGE SCALE GENOMIC DNA]</scope>
    <source>
        <strain evidence="3">UCR-EL1</strain>
    </source>
</reference>
<dbReference type="PANTHER" id="PTHR38701:SF1">
    <property type="entry name" value="UP-REGULATED DURING SEPTATION PROTEIN 1 DOMAIN-CONTAINING PROTEIN"/>
    <property type="match status" value="1"/>
</dbReference>
<evidence type="ECO:0000256" key="1">
    <source>
        <dbReference type="SAM" id="MobiDB-lite"/>
    </source>
</evidence>
<dbReference type="STRING" id="1287681.M7TEU1"/>
<dbReference type="OrthoDB" id="2555519at2759"/>
<organism evidence="2 3">
    <name type="scientific">Eutypa lata (strain UCR-EL1)</name>
    <name type="common">Grapevine dieback disease fungus</name>
    <name type="synonym">Eutypa armeniacae</name>
    <dbReference type="NCBI Taxonomy" id="1287681"/>
    <lineage>
        <taxon>Eukaryota</taxon>
        <taxon>Fungi</taxon>
        <taxon>Dikarya</taxon>
        <taxon>Ascomycota</taxon>
        <taxon>Pezizomycotina</taxon>
        <taxon>Sordariomycetes</taxon>
        <taxon>Xylariomycetidae</taxon>
        <taxon>Xylariales</taxon>
        <taxon>Diatrypaceae</taxon>
        <taxon>Eutypa</taxon>
    </lineage>
</organism>
<feature type="region of interest" description="Disordered" evidence="1">
    <location>
        <begin position="83"/>
        <end position="130"/>
    </location>
</feature>
<gene>
    <name evidence="2" type="ORF">UCREL1_7821</name>
</gene>
<proteinExistence type="predicted"/>
<feature type="compositionally biased region" description="Basic and acidic residues" evidence="1">
    <location>
        <begin position="202"/>
        <end position="214"/>
    </location>
</feature>
<sequence>MNELVANARRERKVQDLQITNASLEAINRTLERQLRKQTTELRRYKRMSRAGLSLASTAASNNAASEAIFVEEVGLRLANLSEEESDAEDEAEGEQEEESFSDTDEDIESLTPNQLAERDAKHRKRDEQRLKQDLTKHQQLFVDSQKINQSIKRCLDWTEELIKDGKKALAYNVKFSDVKFNDIELGGKILSPSDKPEEQDEPSHLSDKNDDLADDTIKLGNFITEEPERISDWSLGPQDRDSGIEMPVDGG</sequence>
<dbReference type="EMBL" id="KB706909">
    <property type="protein sequence ID" value="EMR65205.1"/>
    <property type="molecule type" value="Genomic_DNA"/>
</dbReference>
<keyword evidence="3" id="KW-1185">Reference proteome</keyword>
<name>M7TEU1_EUTLA</name>
<dbReference type="eggNOG" id="ENOG502SDCC">
    <property type="taxonomic scope" value="Eukaryota"/>
</dbReference>
<feature type="compositionally biased region" description="Basic and acidic residues" evidence="1">
    <location>
        <begin position="117"/>
        <end position="130"/>
    </location>
</feature>
<dbReference type="Proteomes" id="UP000012174">
    <property type="component" value="Unassembled WGS sequence"/>
</dbReference>
<accession>M7TEU1</accession>
<feature type="region of interest" description="Disordered" evidence="1">
    <location>
        <begin position="229"/>
        <end position="252"/>
    </location>
</feature>
<evidence type="ECO:0000313" key="2">
    <source>
        <dbReference type="EMBL" id="EMR65205.1"/>
    </source>
</evidence>
<feature type="region of interest" description="Disordered" evidence="1">
    <location>
        <begin position="189"/>
        <end position="214"/>
    </location>
</feature>
<dbReference type="PANTHER" id="PTHR38701">
    <property type="entry name" value="CHROMOSOME 8, WHOLE GENOME SHOTGUN SEQUENCE"/>
    <property type="match status" value="1"/>
</dbReference>
<dbReference type="HOGENOM" id="CLU_1102781_0_0_1"/>
<feature type="compositionally biased region" description="Acidic residues" evidence="1">
    <location>
        <begin position="83"/>
        <end position="109"/>
    </location>
</feature>